<dbReference type="GO" id="GO:0006388">
    <property type="term" value="P:tRNA splicing, via endonucleolytic cleavage and ligation"/>
    <property type="evidence" value="ECO:0007669"/>
    <property type="project" value="InterPro"/>
</dbReference>
<dbReference type="Gramene" id="TraesCS4B03G0144200.1">
    <property type="protein sequence ID" value="TraesCS4B03G0144200.1.CDS"/>
    <property type="gene ID" value="TraesCS4B03G0144200"/>
</dbReference>
<dbReference type="Gramene" id="TraesWEE_scaffold_017547_01G000200.1">
    <property type="protein sequence ID" value="TraesWEE_scaffold_017547_01G000200.1"/>
    <property type="gene ID" value="TraesWEE_scaffold_017547_01G000200"/>
</dbReference>
<sequence length="547" mass="60987">MLKLKFLNYKIRTFLIRDGLSTLFKEDGPSNYQVYYLRQMKNWGTSARKQKELAKLLDQWAVHITGKCGNKPLSSSAYLDEAEPFLEQYANQDLVGTAGVLVQAENLRDGEDDLQPERGTAPCSPTTSLDAVSKTEGLIVFFPGIPGCAKTTLCREILEMPGGLGDNRPLHCLTGDLIGGRYWQKVADKRKEEPFRITLADKNAPNEEVWRQIEDICRTTKAAAAPVIPDSEGTDTNPFSLEALAVFMFRVLQRVNHDGHLDEALWNAGYVLLKFYNLYEGKSRSEFESDLYERFGFLVKMPLLKPDRSPLPGDVRSILDEGLSLFIHGRAELLEGSYDREWAEWEKRLREILFGNADYLKSIQVPFEVVAKEVAEQLKAVAKGDTKTPDTVKRRFGNISFAAVTLSQADILGLVRKVAENDTDVNNFLNGIKLEDNLMNVHVTLAHKRAHGVAAVASYSVYLNQKVPVSFNAFFYNDKMAALGAHLGMVNGEAIVSENDFPHCTLWTAGGVTPKEANTLPQLVSEGKAKRVLIDSPITISGVVNFY</sequence>
<dbReference type="PANTHER" id="PTHR35460:SF4">
    <property type="entry name" value="TRNA LIGASE PHOSPHODIESTERASE DOMAIN-CONTAINING PROTEIN"/>
    <property type="match status" value="1"/>
</dbReference>
<dbReference type="Gramene" id="TraesLDM4B03G02247280.1">
    <property type="protein sequence ID" value="TraesLDM4B03G02247280.1"/>
    <property type="gene ID" value="TraesLDM4B03G02247280"/>
</dbReference>
<dbReference type="PaxDb" id="4565-Traes_4BS_904BA6DE6.1"/>
<reference evidence="2" key="1">
    <citation type="submission" date="2018-08" db="EMBL/GenBank/DDBJ databases">
        <authorList>
            <person name="Rossello M."/>
        </authorList>
    </citation>
    <scope>NUCLEOTIDE SEQUENCE [LARGE SCALE GENOMIC DNA]</scope>
    <source>
        <strain evidence="2">cv. Chinese Spring</strain>
    </source>
</reference>
<feature type="region of interest" description="Disordered" evidence="1">
    <location>
        <begin position="108"/>
        <end position="127"/>
    </location>
</feature>
<accession>A0A3B6IM19</accession>
<protein>
    <submittedName>
        <fullName evidence="2">Uncharacterized protein</fullName>
    </submittedName>
</protein>
<proteinExistence type="predicted"/>
<dbReference type="Gramene" id="TraesJAG4B03G02246890.1">
    <property type="protein sequence ID" value="TraesJAG4B03G02246890.1"/>
    <property type="gene ID" value="TraesJAG4B03G02246890"/>
</dbReference>
<reference evidence="2" key="2">
    <citation type="submission" date="2018-10" db="UniProtKB">
        <authorList>
            <consortium name="EnsemblPlants"/>
        </authorList>
    </citation>
    <scope>IDENTIFICATION</scope>
</reference>
<dbReference type="Gramene" id="TraesROB_scaffold_026299_01G000200.1">
    <property type="protein sequence ID" value="TraesROB_scaffold_026299_01G000200.1"/>
    <property type="gene ID" value="TraesROB_scaffold_026299_01G000200"/>
</dbReference>
<dbReference type="InterPro" id="IPR038837">
    <property type="entry name" value="tRNA_ligase_1"/>
</dbReference>
<evidence type="ECO:0000313" key="2">
    <source>
        <dbReference type="EnsemblPlants" id="TraesCS4B02G065800.1"/>
    </source>
</evidence>
<dbReference type="GO" id="GO:0003972">
    <property type="term" value="F:RNA ligase (ATP) activity"/>
    <property type="evidence" value="ECO:0007669"/>
    <property type="project" value="InterPro"/>
</dbReference>
<evidence type="ECO:0000256" key="1">
    <source>
        <dbReference type="SAM" id="MobiDB-lite"/>
    </source>
</evidence>
<dbReference type="OrthoDB" id="1912039at2759"/>
<dbReference type="Gramene" id="TraesCAD_scaffold_031175_01G000100.1">
    <property type="protein sequence ID" value="TraesCAD_scaffold_031175_01G000100.1"/>
    <property type="gene ID" value="TraesCAD_scaffold_031175_01G000100"/>
</dbReference>
<name>A0A3B6IM19_WHEAT</name>
<dbReference type="Gramene" id="TraesNOR4B03G02264490.1">
    <property type="protein sequence ID" value="TraesNOR4B03G02264490.1"/>
    <property type="gene ID" value="TraesNOR4B03G02264490"/>
</dbReference>
<dbReference type="PANTHER" id="PTHR35460">
    <property type="entry name" value="TRNA LIGASE 1"/>
    <property type="match status" value="1"/>
</dbReference>
<organism evidence="2">
    <name type="scientific">Triticum aestivum</name>
    <name type="common">Wheat</name>
    <dbReference type="NCBI Taxonomy" id="4565"/>
    <lineage>
        <taxon>Eukaryota</taxon>
        <taxon>Viridiplantae</taxon>
        <taxon>Streptophyta</taxon>
        <taxon>Embryophyta</taxon>
        <taxon>Tracheophyta</taxon>
        <taxon>Spermatophyta</taxon>
        <taxon>Magnoliopsida</taxon>
        <taxon>Liliopsida</taxon>
        <taxon>Poales</taxon>
        <taxon>Poaceae</taxon>
        <taxon>BOP clade</taxon>
        <taxon>Pooideae</taxon>
        <taxon>Triticodae</taxon>
        <taxon>Triticeae</taxon>
        <taxon>Triticinae</taxon>
        <taxon>Triticum</taxon>
    </lineage>
</organism>
<dbReference type="OMA" id="ENDFPHC"/>
<dbReference type="Gramene" id="TraesSYM4B03G02273800.1">
    <property type="protein sequence ID" value="TraesSYM4B03G02273800.1"/>
    <property type="gene ID" value="TraesSYM4B03G02273800"/>
</dbReference>
<dbReference type="Gramene" id="TraesSTA4B03G02242430.1">
    <property type="protein sequence ID" value="TraesSTA4B03G02242430.1"/>
    <property type="gene ID" value="TraesSTA4B03G02242430"/>
</dbReference>
<dbReference type="EnsemblPlants" id="TraesCS4B02G065800.1">
    <property type="protein sequence ID" value="TraesCS4B02G065800.1"/>
    <property type="gene ID" value="TraesCS4B02G065800"/>
</dbReference>
<dbReference type="Gramene" id="TraesCS4B02G065800.1">
    <property type="protein sequence ID" value="TraesCS4B02G065800.1"/>
    <property type="gene ID" value="TraesCS4B02G065800"/>
</dbReference>
<dbReference type="Gramene" id="TraesCLE_scaffold_074675_01G000100.1">
    <property type="protein sequence ID" value="TraesCLE_scaffold_074675_01G000100.1"/>
    <property type="gene ID" value="TraesCLE_scaffold_074675_01G000100"/>
</dbReference>
<dbReference type="Gramene" id="TraesMAC4B03G02246780.1">
    <property type="protein sequence ID" value="TraesMAC4B03G02246780.1"/>
    <property type="gene ID" value="TraesMAC4B03G02246780"/>
</dbReference>
<dbReference type="Proteomes" id="UP000019116">
    <property type="component" value="Chromosome 4B"/>
</dbReference>
<keyword evidence="3" id="KW-1185">Reference proteome</keyword>
<dbReference type="AlphaFoldDB" id="A0A3B6IM19"/>
<dbReference type="Gramene" id="TraesLAC4B03G02201080.1">
    <property type="protein sequence ID" value="TraesLAC4B03G02201080.1"/>
    <property type="gene ID" value="TraesLAC4B03G02201080"/>
</dbReference>
<evidence type="ECO:0000313" key="3">
    <source>
        <dbReference type="Proteomes" id="UP000019116"/>
    </source>
</evidence>